<proteinExistence type="inferred from homology"/>
<dbReference type="Proteomes" id="UP001283341">
    <property type="component" value="Unassembled WGS sequence"/>
</dbReference>
<organism evidence="6 7">
    <name type="scientific">Apodospora peruviana</name>
    <dbReference type="NCBI Taxonomy" id="516989"/>
    <lineage>
        <taxon>Eukaryota</taxon>
        <taxon>Fungi</taxon>
        <taxon>Dikarya</taxon>
        <taxon>Ascomycota</taxon>
        <taxon>Pezizomycotina</taxon>
        <taxon>Sordariomycetes</taxon>
        <taxon>Sordariomycetidae</taxon>
        <taxon>Sordariales</taxon>
        <taxon>Lasiosphaeriaceae</taxon>
        <taxon>Apodospora</taxon>
    </lineage>
</organism>
<dbReference type="InterPro" id="IPR036220">
    <property type="entry name" value="UDP-Glc/GDP-Man_DH_C_sf"/>
</dbReference>
<protein>
    <recommendedName>
        <fullName evidence="8">Nucleotide sugar dehydrogenase</fullName>
    </recommendedName>
</protein>
<dbReference type="GO" id="GO:0016628">
    <property type="term" value="F:oxidoreductase activity, acting on the CH-CH group of donors, NAD or NADP as acceptor"/>
    <property type="evidence" value="ECO:0007669"/>
    <property type="project" value="InterPro"/>
</dbReference>
<reference evidence="6" key="2">
    <citation type="submission" date="2023-06" db="EMBL/GenBank/DDBJ databases">
        <authorList>
            <consortium name="Lawrence Berkeley National Laboratory"/>
            <person name="Haridas S."/>
            <person name="Hensen N."/>
            <person name="Bonometti L."/>
            <person name="Westerberg I."/>
            <person name="Brannstrom I.O."/>
            <person name="Guillou S."/>
            <person name="Cros-Aarteil S."/>
            <person name="Calhoun S."/>
            <person name="Kuo A."/>
            <person name="Mondo S."/>
            <person name="Pangilinan J."/>
            <person name="Riley R."/>
            <person name="Labutti K."/>
            <person name="Andreopoulos B."/>
            <person name="Lipzen A."/>
            <person name="Chen C."/>
            <person name="Yanf M."/>
            <person name="Daum C."/>
            <person name="Ng V."/>
            <person name="Clum A."/>
            <person name="Steindorff A."/>
            <person name="Ohm R."/>
            <person name="Martin F."/>
            <person name="Silar P."/>
            <person name="Natvig D."/>
            <person name="Lalanne C."/>
            <person name="Gautier V."/>
            <person name="Ament-Velasquez S.L."/>
            <person name="Kruys A."/>
            <person name="Hutchinson M.I."/>
            <person name="Powell A.J."/>
            <person name="Barry K."/>
            <person name="Miller A.N."/>
            <person name="Grigoriev I.V."/>
            <person name="Debuchy R."/>
            <person name="Gladieux P."/>
            <person name="Thoren M.H."/>
            <person name="Johannesson H."/>
        </authorList>
    </citation>
    <scope>NUCLEOTIDE SEQUENCE</scope>
    <source>
        <strain evidence="6">CBS 118394</strain>
    </source>
</reference>
<dbReference type="InterPro" id="IPR017476">
    <property type="entry name" value="UDP-Glc/GDP-Man"/>
</dbReference>
<evidence type="ECO:0000313" key="7">
    <source>
        <dbReference type="Proteomes" id="UP001283341"/>
    </source>
</evidence>
<dbReference type="PIRSF" id="PIRSF000124">
    <property type="entry name" value="UDPglc_GDPman_dh"/>
    <property type="match status" value="1"/>
</dbReference>
<dbReference type="InterPro" id="IPR001732">
    <property type="entry name" value="UDP-Glc/GDP-Man_DH_N"/>
</dbReference>
<dbReference type="PANTHER" id="PTHR43491">
    <property type="entry name" value="UDP-N-ACETYL-D-MANNOSAMINE DEHYDROGENASE"/>
    <property type="match status" value="1"/>
</dbReference>
<evidence type="ECO:0000259" key="5">
    <source>
        <dbReference type="Pfam" id="PF03721"/>
    </source>
</evidence>
<evidence type="ECO:0000259" key="4">
    <source>
        <dbReference type="Pfam" id="PF00984"/>
    </source>
</evidence>
<dbReference type="EMBL" id="JAUEDM010000006">
    <property type="protein sequence ID" value="KAK3314538.1"/>
    <property type="molecule type" value="Genomic_DNA"/>
</dbReference>
<dbReference type="SUPFAM" id="SSF52413">
    <property type="entry name" value="UDP-glucose/GDP-mannose dehydrogenase C-terminal domain"/>
    <property type="match status" value="1"/>
</dbReference>
<dbReference type="SUPFAM" id="SSF48179">
    <property type="entry name" value="6-phosphogluconate dehydrogenase C-terminal domain-like"/>
    <property type="match status" value="1"/>
</dbReference>
<keyword evidence="7" id="KW-1185">Reference proteome</keyword>
<dbReference type="InterPro" id="IPR028359">
    <property type="entry name" value="UDP_ManNAc/GlcNAc_DH"/>
</dbReference>
<dbReference type="Gene3D" id="3.40.50.720">
    <property type="entry name" value="NAD(P)-binding Rossmann-like Domain"/>
    <property type="match status" value="2"/>
</dbReference>
<dbReference type="InterPro" id="IPR008927">
    <property type="entry name" value="6-PGluconate_DH-like_C_sf"/>
</dbReference>
<evidence type="ECO:0000313" key="6">
    <source>
        <dbReference type="EMBL" id="KAK3314538.1"/>
    </source>
</evidence>
<comment type="caution">
    <text evidence="6">The sequence shown here is derived from an EMBL/GenBank/DDBJ whole genome shotgun (WGS) entry which is preliminary data.</text>
</comment>
<accession>A0AAE0M0M9</accession>
<feature type="domain" description="UDP-glucose/GDP-mannose dehydrogenase dimerisation" evidence="4">
    <location>
        <begin position="257"/>
        <end position="330"/>
    </location>
</feature>
<dbReference type="SUPFAM" id="SSF51735">
    <property type="entry name" value="NAD(P)-binding Rossmann-fold domains"/>
    <property type="match status" value="1"/>
</dbReference>
<dbReference type="InterPro" id="IPR036291">
    <property type="entry name" value="NAD(P)-bd_dom_sf"/>
</dbReference>
<gene>
    <name evidence="6" type="ORF">B0H66DRAFT_501005</name>
</gene>
<evidence type="ECO:0000256" key="1">
    <source>
        <dbReference type="ARBA" id="ARBA00006601"/>
    </source>
</evidence>
<name>A0AAE0M0M9_9PEZI</name>
<dbReference type="NCBIfam" id="TIGR03026">
    <property type="entry name" value="NDP-sugDHase"/>
    <property type="match status" value="1"/>
</dbReference>
<feature type="region of interest" description="Disordered" evidence="3">
    <location>
        <begin position="1"/>
        <end position="34"/>
    </location>
</feature>
<dbReference type="GO" id="GO:0000271">
    <property type="term" value="P:polysaccharide biosynthetic process"/>
    <property type="evidence" value="ECO:0007669"/>
    <property type="project" value="InterPro"/>
</dbReference>
<evidence type="ECO:0000256" key="2">
    <source>
        <dbReference type="PIRNR" id="PIRNR000124"/>
    </source>
</evidence>
<feature type="compositionally biased region" description="Basic and acidic residues" evidence="3">
    <location>
        <begin position="1"/>
        <end position="15"/>
    </location>
</feature>
<evidence type="ECO:0000256" key="3">
    <source>
        <dbReference type="SAM" id="MobiDB-lite"/>
    </source>
</evidence>
<dbReference type="GO" id="GO:0016616">
    <property type="term" value="F:oxidoreductase activity, acting on the CH-OH group of donors, NAD or NADP as acceptor"/>
    <property type="evidence" value="ECO:0007669"/>
    <property type="project" value="InterPro"/>
</dbReference>
<feature type="domain" description="UDP-glucose/GDP-mannose dehydrogenase N-terminal" evidence="5">
    <location>
        <begin position="130"/>
        <end position="236"/>
    </location>
</feature>
<reference evidence="6" key="1">
    <citation type="journal article" date="2023" name="Mol. Phylogenet. Evol.">
        <title>Genome-scale phylogeny and comparative genomics of the fungal order Sordariales.</title>
        <authorList>
            <person name="Hensen N."/>
            <person name="Bonometti L."/>
            <person name="Westerberg I."/>
            <person name="Brannstrom I.O."/>
            <person name="Guillou S."/>
            <person name="Cros-Aarteil S."/>
            <person name="Calhoun S."/>
            <person name="Haridas S."/>
            <person name="Kuo A."/>
            <person name="Mondo S."/>
            <person name="Pangilinan J."/>
            <person name="Riley R."/>
            <person name="LaButti K."/>
            <person name="Andreopoulos B."/>
            <person name="Lipzen A."/>
            <person name="Chen C."/>
            <person name="Yan M."/>
            <person name="Daum C."/>
            <person name="Ng V."/>
            <person name="Clum A."/>
            <person name="Steindorff A."/>
            <person name="Ohm R.A."/>
            <person name="Martin F."/>
            <person name="Silar P."/>
            <person name="Natvig D.O."/>
            <person name="Lalanne C."/>
            <person name="Gautier V."/>
            <person name="Ament-Velasquez S.L."/>
            <person name="Kruys A."/>
            <person name="Hutchinson M.I."/>
            <person name="Powell A.J."/>
            <person name="Barry K."/>
            <person name="Miller A.N."/>
            <person name="Grigoriev I.V."/>
            <person name="Debuchy R."/>
            <person name="Gladieux P."/>
            <person name="Hiltunen Thoren M."/>
            <person name="Johannesson H."/>
        </authorList>
    </citation>
    <scope>NUCLEOTIDE SEQUENCE</scope>
    <source>
        <strain evidence="6">CBS 118394</strain>
    </source>
</reference>
<dbReference type="PIRSF" id="PIRSF500136">
    <property type="entry name" value="UDP_ManNAc_DH"/>
    <property type="match status" value="1"/>
</dbReference>
<evidence type="ECO:0008006" key="8">
    <source>
        <dbReference type="Google" id="ProtNLM"/>
    </source>
</evidence>
<sequence length="469" mass="51541">MLKITIDRVTSRLQHDPPTPASTPPRTPSLESDEWKPRVWNPACLPITPPPERGNPVDDKFAHSVEFSLLPSKISPQDEPCVAVIGIGYVGTHLVESFSSVYNVIGFDVSERRISQLRDEASPGNRVEYTTYRDDLRRATHFLISVPTLLREDKTIDSSYLQSALETVSSHARPGATVVIESSVAVGMTRSLLGPLCTSHRLFGGMSPERVDPGRTDPPMRSIPKVVSGLDQASLNSIARLYAPVFDTLVQVSRPEVAEMMKLYENCQRMMNIAFANEMADACLPHGIDPFEVSRAAATKPFGYMPFTPSVGVGGHCIPVNPFYLLSNCEFPLLKAAAEKMTVRPAEIAARAIERVTGHHGKSTSQSVLLPRVLVVGVGFKAGQSVLSNSPGLELATTLARSGRVEVMFADPLVKQEAVPHVQRLPDRDWTRENLEKSFDMIIVAFKQVGIDFDVLADLNGVEVEMWCR</sequence>
<dbReference type="PANTHER" id="PTHR43491:SF2">
    <property type="entry name" value="UDP-N-ACETYL-D-MANNOSAMINE DEHYDROGENASE"/>
    <property type="match status" value="1"/>
</dbReference>
<feature type="compositionally biased region" description="Pro residues" evidence="3">
    <location>
        <begin position="17"/>
        <end position="27"/>
    </location>
</feature>
<dbReference type="Pfam" id="PF00984">
    <property type="entry name" value="UDPG_MGDP_dh"/>
    <property type="match status" value="1"/>
</dbReference>
<dbReference type="Pfam" id="PF03721">
    <property type="entry name" value="UDPG_MGDP_dh_N"/>
    <property type="match status" value="1"/>
</dbReference>
<dbReference type="InterPro" id="IPR014026">
    <property type="entry name" value="UDP-Glc/GDP-Man_DH_dimer"/>
</dbReference>
<dbReference type="AlphaFoldDB" id="A0AAE0M0M9"/>
<dbReference type="GO" id="GO:0051287">
    <property type="term" value="F:NAD binding"/>
    <property type="evidence" value="ECO:0007669"/>
    <property type="project" value="InterPro"/>
</dbReference>
<comment type="similarity">
    <text evidence="1 2">Belongs to the UDP-glucose/GDP-mannose dehydrogenase family.</text>
</comment>